<feature type="domain" description="HTH lysR-type" evidence="6">
    <location>
        <begin position="1"/>
        <end position="59"/>
    </location>
</feature>
<evidence type="ECO:0000256" key="1">
    <source>
        <dbReference type="ARBA" id="ARBA00009437"/>
    </source>
</evidence>
<dbReference type="InterPro" id="IPR036390">
    <property type="entry name" value="WH_DNA-bd_sf"/>
</dbReference>
<dbReference type="EMBL" id="JBBKZU010000001">
    <property type="protein sequence ID" value="MEJ8809867.1"/>
    <property type="molecule type" value="Genomic_DNA"/>
</dbReference>
<evidence type="ECO:0000256" key="2">
    <source>
        <dbReference type="ARBA" id="ARBA00023015"/>
    </source>
</evidence>
<dbReference type="InterPro" id="IPR000847">
    <property type="entry name" value="LysR_HTH_N"/>
</dbReference>
<dbReference type="Pfam" id="PF00126">
    <property type="entry name" value="HTH_1"/>
    <property type="match status" value="1"/>
</dbReference>
<evidence type="ECO:0000313" key="8">
    <source>
        <dbReference type="Proteomes" id="UP001365846"/>
    </source>
</evidence>
<comment type="caution">
    <text evidence="7">The sequence shown here is derived from an EMBL/GenBank/DDBJ whole genome shotgun (WGS) entry which is preliminary data.</text>
</comment>
<accession>A0ABU8V9H9</accession>
<dbReference type="SUPFAM" id="SSF53850">
    <property type="entry name" value="Periplasmic binding protein-like II"/>
    <property type="match status" value="1"/>
</dbReference>
<evidence type="ECO:0000313" key="7">
    <source>
        <dbReference type="EMBL" id="MEJ8809867.1"/>
    </source>
</evidence>
<dbReference type="PROSITE" id="PS50931">
    <property type="entry name" value="HTH_LYSR"/>
    <property type="match status" value="1"/>
</dbReference>
<evidence type="ECO:0000259" key="6">
    <source>
        <dbReference type="PROSITE" id="PS50931"/>
    </source>
</evidence>
<feature type="compositionally biased region" description="Low complexity" evidence="5">
    <location>
        <begin position="304"/>
        <end position="323"/>
    </location>
</feature>
<dbReference type="InterPro" id="IPR005119">
    <property type="entry name" value="LysR_subst-bd"/>
</dbReference>
<dbReference type="InterPro" id="IPR058163">
    <property type="entry name" value="LysR-type_TF_proteobact-type"/>
</dbReference>
<evidence type="ECO:0000256" key="5">
    <source>
        <dbReference type="SAM" id="MobiDB-lite"/>
    </source>
</evidence>
<dbReference type="InterPro" id="IPR036388">
    <property type="entry name" value="WH-like_DNA-bd_sf"/>
</dbReference>
<dbReference type="Proteomes" id="UP001365846">
    <property type="component" value="Unassembled WGS sequence"/>
</dbReference>
<gene>
    <name evidence="7" type="ORF">WKW77_02230</name>
</gene>
<dbReference type="SUPFAM" id="SSF46785">
    <property type="entry name" value="Winged helix' DNA-binding domain"/>
    <property type="match status" value="1"/>
</dbReference>
<dbReference type="Gene3D" id="3.40.190.10">
    <property type="entry name" value="Periplasmic binding protein-like II"/>
    <property type="match status" value="2"/>
</dbReference>
<feature type="region of interest" description="Disordered" evidence="5">
    <location>
        <begin position="302"/>
        <end position="323"/>
    </location>
</feature>
<reference evidence="7 8" key="1">
    <citation type="submission" date="2024-03" db="EMBL/GenBank/DDBJ databases">
        <title>Novel species of the genus Variovorax.</title>
        <authorList>
            <person name="Liu Q."/>
            <person name="Xin Y.-H."/>
        </authorList>
    </citation>
    <scope>NUCLEOTIDE SEQUENCE [LARGE SCALE GENOMIC DNA]</scope>
    <source>
        <strain evidence="7 8">KACC 18899</strain>
    </source>
</reference>
<keyword evidence="3" id="KW-0238">DNA-binding</keyword>
<protein>
    <submittedName>
        <fullName evidence="7">LysR family transcriptional regulator</fullName>
    </submittedName>
</protein>
<dbReference type="RefSeq" id="WP_340355183.1">
    <property type="nucleotide sequence ID" value="NZ_JBBKZU010000001.1"/>
</dbReference>
<keyword evidence="2" id="KW-0805">Transcription regulation</keyword>
<keyword evidence="4" id="KW-0804">Transcription</keyword>
<dbReference type="PANTHER" id="PTHR30537">
    <property type="entry name" value="HTH-TYPE TRANSCRIPTIONAL REGULATOR"/>
    <property type="match status" value="1"/>
</dbReference>
<dbReference type="CDD" id="cd08472">
    <property type="entry name" value="PBP2_CrgA_like_3"/>
    <property type="match status" value="1"/>
</dbReference>
<dbReference type="Gene3D" id="1.10.10.10">
    <property type="entry name" value="Winged helix-like DNA-binding domain superfamily/Winged helix DNA-binding domain"/>
    <property type="match status" value="1"/>
</dbReference>
<keyword evidence="8" id="KW-1185">Reference proteome</keyword>
<comment type="similarity">
    <text evidence="1">Belongs to the LysR transcriptional regulatory family.</text>
</comment>
<dbReference type="Pfam" id="PF03466">
    <property type="entry name" value="LysR_substrate"/>
    <property type="match status" value="1"/>
</dbReference>
<dbReference type="PANTHER" id="PTHR30537:SF17">
    <property type="entry name" value="LYSR-FAMILY REGULATORY PROTEIN"/>
    <property type="match status" value="1"/>
</dbReference>
<proteinExistence type="inferred from homology"/>
<name>A0ABU8V9H9_9BURK</name>
<evidence type="ECO:0000256" key="4">
    <source>
        <dbReference type="ARBA" id="ARBA00023163"/>
    </source>
</evidence>
<organism evidence="7 8">
    <name type="scientific">Variovorax ureilyticus</name>
    <dbReference type="NCBI Taxonomy" id="1836198"/>
    <lineage>
        <taxon>Bacteria</taxon>
        <taxon>Pseudomonadati</taxon>
        <taxon>Pseudomonadota</taxon>
        <taxon>Betaproteobacteria</taxon>
        <taxon>Burkholderiales</taxon>
        <taxon>Comamonadaceae</taxon>
        <taxon>Variovorax</taxon>
    </lineage>
</organism>
<sequence length="323" mass="35740">MDQIQGMRIFVRVVEAGTFTRAADSLGLPKGTVTKQIQALEARLRVKLLNRTTRRVTVTPDGAAYYERTARLLNDFDDIEASMTNAQANPTGRLRIDVGSSMARLVILPALQTFCDQYPDIQVDVGVSDRTVDLITDNVDCVIRGGDLTDQSLVARRIGNLPWMTVASPAYIKRYGIPQHPTDIEKRHLVVGFFSGSTRRVYPHEFHRGDEQLEITGPYRVSVNDSNAHMTAVLGGYGLSQVITYMAEPYIESGELVQILKDWTRPPLPVHVVYPPNRHLSAKVRAFVDWAAELFAKHPQLQRTPTAPAPALASAPAPTAMPA</sequence>
<evidence type="ECO:0000256" key="3">
    <source>
        <dbReference type="ARBA" id="ARBA00023125"/>
    </source>
</evidence>